<evidence type="ECO:0000256" key="1">
    <source>
        <dbReference type="SAM" id="MobiDB-lite"/>
    </source>
</evidence>
<dbReference type="AlphaFoldDB" id="A0A1Y2HYP3"/>
<proteinExistence type="predicted"/>
<dbReference type="Proteomes" id="UP000193411">
    <property type="component" value="Unassembled WGS sequence"/>
</dbReference>
<feature type="region of interest" description="Disordered" evidence="1">
    <location>
        <begin position="1"/>
        <end position="32"/>
    </location>
</feature>
<evidence type="ECO:0000313" key="2">
    <source>
        <dbReference type="EMBL" id="ORZ39690.1"/>
    </source>
</evidence>
<reference evidence="2 3" key="1">
    <citation type="submission" date="2016-07" db="EMBL/GenBank/DDBJ databases">
        <title>Pervasive Adenine N6-methylation of Active Genes in Fungi.</title>
        <authorList>
            <consortium name="DOE Joint Genome Institute"/>
            <person name="Mondo S.J."/>
            <person name="Dannebaum R.O."/>
            <person name="Kuo R.C."/>
            <person name="Labutti K."/>
            <person name="Haridas S."/>
            <person name="Kuo A."/>
            <person name="Salamov A."/>
            <person name="Ahrendt S.R."/>
            <person name="Lipzen A."/>
            <person name="Sullivan W."/>
            <person name="Andreopoulos W.B."/>
            <person name="Clum A."/>
            <person name="Lindquist E."/>
            <person name="Daum C."/>
            <person name="Ramamoorthy G.K."/>
            <person name="Gryganskyi A."/>
            <person name="Culley D."/>
            <person name="Magnuson J.K."/>
            <person name="James T.Y."/>
            <person name="O'Malley M.A."/>
            <person name="Stajich J.E."/>
            <person name="Spatafora J.W."/>
            <person name="Visel A."/>
            <person name="Grigoriev I.V."/>
        </authorList>
    </citation>
    <scope>NUCLEOTIDE SEQUENCE [LARGE SCALE GENOMIC DNA]</scope>
    <source>
        <strain evidence="2 3">PL171</strain>
    </source>
</reference>
<comment type="caution">
    <text evidence="2">The sequence shown here is derived from an EMBL/GenBank/DDBJ whole genome shotgun (WGS) entry which is preliminary data.</text>
</comment>
<feature type="compositionally biased region" description="Basic and acidic residues" evidence="1">
    <location>
        <begin position="14"/>
        <end position="32"/>
    </location>
</feature>
<accession>A0A1Y2HYP3</accession>
<protein>
    <submittedName>
        <fullName evidence="2">Uncharacterized protein</fullName>
    </submittedName>
</protein>
<sequence>MKRRISKMPASLRSETHSAWERRKNHGPLHEPRSRSLLDFCGVSSAVNGGRLPSWTLIGRWVSLV</sequence>
<name>A0A1Y2HYP3_9FUNG</name>
<dbReference type="EMBL" id="MCFL01000004">
    <property type="protein sequence ID" value="ORZ39690.1"/>
    <property type="molecule type" value="Genomic_DNA"/>
</dbReference>
<organism evidence="2 3">
    <name type="scientific">Catenaria anguillulae PL171</name>
    <dbReference type="NCBI Taxonomy" id="765915"/>
    <lineage>
        <taxon>Eukaryota</taxon>
        <taxon>Fungi</taxon>
        <taxon>Fungi incertae sedis</taxon>
        <taxon>Blastocladiomycota</taxon>
        <taxon>Blastocladiomycetes</taxon>
        <taxon>Blastocladiales</taxon>
        <taxon>Catenariaceae</taxon>
        <taxon>Catenaria</taxon>
    </lineage>
</organism>
<keyword evidence="3" id="KW-1185">Reference proteome</keyword>
<gene>
    <name evidence="2" type="ORF">BCR44DRAFT_1425418</name>
</gene>
<evidence type="ECO:0000313" key="3">
    <source>
        <dbReference type="Proteomes" id="UP000193411"/>
    </source>
</evidence>